<evidence type="ECO:0000313" key="1">
    <source>
        <dbReference type="EMBL" id="AJA17257.1"/>
    </source>
</evidence>
<protein>
    <submittedName>
        <fullName evidence="1">Uncharacterized protein</fullName>
    </submittedName>
</protein>
<proteinExistence type="predicted"/>
<reference evidence="1 2" key="1">
    <citation type="submission" date="2014-11" db="EMBL/GenBank/DDBJ databases">
        <title>Complete genome sequence of Pseudomonas putida S12 including megaplasmid pTTS12.</title>
        <authorList>
            <person name="Kuepper J."/>
            <person name="Ruijssenaars H.J."/>
            <person name="Blank L.M."/>
            <person name="de Winde J.H."/>
            <person name="Wierckx N."/>
        </authorList>
    </citation>
    <scope>NUCLEOTIDE SEQUENCE [LARGE SCALE GENOMIC DNA]</scope>
    <source>
        <strain evidence="1 2">S12</strain>
        <plasmid evidence="1 2">pTTS12</plasmid>
    </source>
</reference>
<evidence type="ECO:0000313" key="2">
    <source>
        <dbReference type="Proteomes" id="UP000017753"/>
    </source>
</evidence>
<reference evidence="1 2" key="2">
    <citation type="submission" date="2014-11" db="EMBL/GenBank/DDBJ databases">
        <title>Draft genome sequence of the solvent-tolerant Pseudomonas putida S12 including megaplasmid pTTS12.</title>
        <authorList>
            <person name="Wierckx N."/>
            <person name="Nijkamp J."/>
            <person name="Ballerstedt H."/>
            <person name="Siezen R.J."/>
            <person name="Wels M."/>
            <person name="de Ridder D."/>
            <person name="de Winde J.H."/>
            <person name="Ruijssenaars H.J."/>
        </authorList>
    </citation>
    <scope>NUCLEOTIDE SEQUENCE [LARGE SCALE GENOMIC DNA]</scope>
    <source>
        <strain evidence="1 2">S12</strain>
        <plasmid evidence="1 2">pTTS12</plasmid>
    </source>
</reference>
<sequence length="67" mass="7286">MPCGWNSLEQENYLSTFRRPVLAVAGADSLQDLQFGRLCKTEQLPAGVGDQGFGHHAQIAQGIQELS</sequence>
<accession>A0AA34WUT6</accession>
<dbReference type="EMBL" id="CP009975">
    <property type="protein sequence ID" value="AJA17257.1"/>
    <property type="molecule type" value="Genomic_DNA"/>
</dbReference>
<geneLocation type="plasmid" evidence="1 2">
    <name>pTTS12</name>
</geneLocation>
<dbReference type="AlphaFoldDB" id="A0AA34WUT6"/>
<dbReference type="Proteomes" id="UP000017753">
    <property type="component" value="Plasmid pTTS12"/>
</dbReference>
<name>A0AA34WUT6_PSEPU</name>
<gene>
    <name evidence="1" type="ORF">RPPX_28455</name>
</gene>
<keyword evidence="1" id="KW-0614">Plasmid</keyword>
<organism evidence="1 2">
    <name type="scientific">Pseudomonas putida S12</name>
    <dbReference type="NCBI Taxonomy" id="1215087"/>
    <lineage>
        <taxon>Bacteria</taxon>
        <taxon>Pseudomonadati</taxon>
        <taxon>Pseudomonadota</taxon>
        <taxon>Gammaproteobacteria</taxon>
        <taxon>Pseudomonadales</taxon>
        <taxon>Pseudomonadaceae</taxon>
        <taxon>Pseudomonas</taxon>
    </lineage>
</organism>